<keyword evidence="1" id="KW-1133">Transmembrane helix</keyword>
<feature type="transmembrane region" description="Helical" evidence="1">
    <location>
        <begin position="6"/>
        <end position="26"/>
    </location>
</feature>
<proteinExistence type="predicted"/>
<keyword evidence="1" id="KW-0472">Membrane</keyword>
<organism evidence="2 3">
    <name type="scientific">Vandammella animalimorsus</name>
    <dbReference type="NCBI Taxonomy" id="2029117"/>
    <lineage>
        <taxon>Bacteria</taxon>
        <taxon>Pseudomonadati</taxon>
        <taxon>Pseudomonadota</taxon>
        <taxon>Betaproteobacteria</taxon>
        <taxon>Burkholderiales</taxon>
        <taxon>Comamonadaceae</taxon>
        <taxon>Vandammella</taxon>
    </lineage>
</organism>
<accession>A0A2A2AUY1</accession>
<evidence type="ECO:0000313" key="3">
    <source>
        <dbReference type="Proteomes" id="UP000218644"/>
    </source>
</evidence>
<dbReference type="AlphaFoldDB" id="A0A2A2AUY1"/>
<dbReference type="EMBL" id="NSJD01000001">
    <property type="protein sequence ID" value="PAT41538.1"/>
    <property type="molecule type" value="Genomic_DNA"/>
</dbReference>
<evidence type="ECO:0000256" key="1">
    <source>
        <dbReference type="SAM" id="Phobius"/>
    </source>
</evidence>
<keyword evidence="1" id="KW-0812">Transmembrane</keyword>
<evidence type="ECO:0000313" key="2">
    <source>
        <dbReference type="EMBL" id="PAT41538.1"/>
    </source>
</evidence>
<name>A0A2A2AUY1_9BURK</name>
<gene>
    <name evidence="2" type="ORF">CK623_00985</name>
</gene>
<sequence>MSDAFWGFWGSVIGSLIGGAIAYFVALKAAAAQTDATWKIEGDKRQKELAMQLLQAIDEYVLCSFRGTHEERQRAARRLLTCAALCMPDQITALQHCIKKVDEYRYAKEQDRPLPKGVNFKATQDFFNQLQTTITQKHFNFALEPAAQDGEPPNA</sequence>
<dbReference type="Proteomes" id="UP000218644">
    <property type="component" value="Unassembled WGS sequence"/>
</dbReference>
<reference evidence="2 3" key="1">
    <citation type="submission" date="2017-08" db="EMBL/GenBank/DDBJ databases">
        <title>WGS of Clinical strains of the CDC Group NO-1 linked to zoonotic infections in humans.</title>
        <authorList>
            <person name="Bernier A.-M."/>
            <person name="Bernard K."/>
        </authorList>
    </citation>
    <scope>NUCLEOTIDE SEQUENCE [LARGE SCALE GENOMIC DNA]</scope>
    <source>
        <strain evidence="2 3">NML79-0751</strain>
    </source>
</reference>
<comment type="caution">
    <text evidence="2">The sequence shown here is derived from an EMBL/GenBank/DDBJ whole genome shotgun (WGS) entry which is preliminary data.</text>
</comment>
<dbReference type="RefSeq" id="WP_095555984.1">
    <property type="nucleotide sequence ID" value="NZ_NSJD01000001.1"/>
</dbReference>
<protein>
    <submittedName>
        <fullName evidence="2">Uncharacterized protein</fullName>
    </submittedName>
</protein>